<keyword evidence="2" id="KW-1185">Reference proteome</keyword>
<sequence length="215" mass="24495">MSNQTYRILLDGKWSLEDLMNFSRIYFQNYSFLYCLESDAVPVANDHVENVLRQYELRHGLSYVNIYDVFRSNIAKDDFPQIKSIHYASPGWLDLALNVDVALQFAKVLGIYLGAPLAVAQTYKKLYAIFSDLAEKRKKLKLSTLKLDKAQAVEAQKLSNELAKGLGFQSIQKLDEHTKDTEESSKLLMAHYRRVKKIAKFVESGKASFPADGES</sequence>
<proteinExistence type="predicted"/>
<organism evidence="1 2">
    <name type="scientific">Thalassotalea marina</name>
    <dbReference type="NCBI Taxonomy" id="1673741"/>
    <lineage>
        <taxon>Bacteria</taxon>
        <taxon>Pseudomonadati</taxon>
        <taxon>Pseudomonadota</taxon>
        <taxon>Gammaproteobacteria</taxon>
        <taxon>Alteromonadales</taxon>
        <taxon>Colwelliaceae</taxon>
        <taxon>Thalassotalea</taxon>
    </lineage>
</organism>
<evidence type="ECO:0000313" key="2">
    <source>
        <dbReference type="Proteomes" id="UP000623842"/>
    </source>
</evidence>
<accession>A0A919EKD4</accession>
<dbReference type="AlphaFoldDB" id="A0A919EKD4"/>
<comment type="caution">
    <text evidence="1">The sequence shown here is derived from an EMBL/GenBank/DDBJ whole genome shotgun (WGS) entry which is preliminary data.</text>
</comment>
<dbReference type="Proteomes" id="UP000623842">
    <property type="component" value="Unassembled WGS sequence"/>
</dbReference>
<evidence type="ECO:0000313" key="1">
    <source>
        <dbReference type="EMBL" id="GHF91574.1"/>
    </source>
</evidence>
<dbReference type="RefSeq" id="WP_189769783.1">
    <property type="nucleotide sequence ID" value="NZ_BNCK01000004.1"/>
</dbReference>
<reference evidence="1" key="2">
    <citation type="submission" date="2020-09" db="EMBL/GenBank/DDBJ databases">
        <authorList>
            <person name="Sun Q."/>
            <person name="Kim S."/>
        </authorList>
    </citation>
    <scope>NUCLEOTIDE SEQUENCE</scope>
    <source>
        <strain evidence="1">KCTC 42731</strain>
    </source>
</reference>
<protein>
    <submittedName>
        <fullName evidence="1">Uncharacterized protein</fullName>
    </submittedName>
</protein>
<name>A0A919EKD4_9GAMM</name>
<dbReference type="EMBL" id="BNCK01000004">
    <property type="protein sequence ID" value="GHF91574.1"/>
    <property type="molecule type" value="Genomic_DNA"/>
</dbReference>
<reference evidence="1" key="1">
    <citation type="journal article" date="2014" name="Int. J. Syst. Evol. Microbiol.">
        <title>Complete genome sequence of Corynebacterium casei LMG S-19264T (=DSM 44701T), isolated from a smear-ripened cheese.</title>
        <authorList>
            <consortium name="US DOE Joint Genome Institute (JGI-PGF)"/>
            <person name="Walter F."/>
            <person name="Albersmeier A."/>
            <person name="Kalinowski J."/>
            <person name="Ruckert C."/>
        </authorList>
    </citation>
    <scope>NUCLEOTIDE SEQUENCE</scope>
    <source>
        <strain evidence="1">KCTC 42731</strain>
    </source>
</reference>
<gene>
    <name evidence="1" type="ORF">GCM10017161_19300</name>
</gene>